<dbReference type="EMBL" id="JACHVB010000035">
    <property type="protein sequence ID" value="MBC2595107.1"/>
    <property type="molecule type" value="Genomic_DNA"/>
</dbReference>
<keyword evidence="3" id="KW-1185">Reference proteome</keyword>
<evidence type="ECO:0000313" key="3">
    <source>
        <dbReference type="Proteomes" id="UP000546464"/>
    </source>
</evidence>
<dbReference type="RefSeq" id="WP_185676070.1">
    <property type="nucleotide sequence ID" value="NZ_JACHVB010000035.1"/>
</dbReference>
<feature type="domain" description="Methyltransferase type 12" evidence="1">
    <location>
        <begin position="58"/>
        <end position="176"/>
    </location>
</feature>
<dbReference type="NCBIfam" id="TIGR04345">
    <property type="entry name" value="ovoA_Cterm"/>
    <property type="match status" value="1"/>
</dbReference>
<dbReference type="CDD" id="cd02440">
    <property type="entry name" value="AdoMet_MTases"/>
    <property type="match status" value="1"/>
</dbReference>
<proteinExistence type="predicted"/>
<dbReference type="AlphaFoldDB" id="A0A842HHT7"/>
<dbReference type="GO" id="GO:0032259">
    <property type="term" value="P:methylation"/>
    <property type="evidence" value="ECO:0007669"/>
    <property type="project" value="UniProtKB-KW"/>
</dbReference>
<protein>
    <submittedName>
        <fullName evidence="2">Putative 4-mercaptohistidine N1-methyltransferase</fullName>
    </submittedName>
</protein>
<keyword evidence="2" id="KW-0808">Transferase</keyword>
<reference evidence="2 3" key="1">
    <citation type="submission" date="2020-07" db="EMBL/GenBank/DDBJ databases">
        <authorList>
            <person name="Feng X."/>
        </authorList>
    </citation>
    <scope>NUCLEOTIDE SEQUENCE [LARGE SCALE GENOMIC DNA]</scope>
    <source>
        <strain evidence="2 3">JCM31066</strain>
    </source>
</reference>
<sequence length="250" mass="27885">MNPYEADKQLNLYLLFHYGTAKETLPYSFGPREALNFPARCVSELVDTARLGPDRRALEVGCSVGRTSFELARHCGEVIGMDSSENFIGAANELAQKGLLDYTRTHEGHIHLRSVAAVPEDIDRSRVSFRTGDALALPDSLGSFDLVIACNLICRLPRPLDFLKRLPSLVNPGGQLVLTTPFTWLEEYTPPENWLGGTAKAEDSFNGLRGALEPAFALEMEKDMPFLIKETARKYQWTVAQASRWVRTSH</sequence>
<dbReference type="Gene3D" id="3.40.50.150">
    <property type="entry name" value="Vaccinia Virus protein VP39"/>
    <property type="match status" value="1"/>
</dbReference>
<gene>
    <name evidence="2" type="ORF">H5P28_12640</name>
</gene>
<dbReference type="InterPro" id="IPR029063">
    <property type="entry name" value="SAM-dependent_MTases_sf"/>
</dbReference>
<organism evidence="2 3">
    <name type="scientific">Ruficoccus amylovorans</name>
    <dbReference type="NCBI Taxonomy" id="1804625"/>
    <lineage>
        <taxon>Bacteria</taxon>
        <taxon>Pseudomonadati</taxon>
        <taxon>Verrucomicrobiota</taxon>
        <taxon>Opitutia</taxon>
        <taxon>Puniceicoccales</taxon>
        <taxon>Cerasicoccaceae</taxon>
        <taxon>Ruficoccus</taxon>
    </lineage>
</organism>
<dbReference type="InterPro" id="IPR013217">
    <property type="entry name" value="Methyltransf_12"/>
</dbReference>
<evidence type="ECO:0000313" key="2">
    <source>
        <dbReference type="EMBL" id="MBC2595107.1"/>
    </source>
</evidence>
<comment type="caution">
    <text evidence="2">The sequence shown here is derived from an EMBL/GenBank/DDBJ whole genome shotgun (WGS) entry which is preliminary data.</text>
</comment>
<dbReference type="PANTHER" id="PTHR45445">
    <property type="match status" value="1"/>
</dbReference>
<accession>A0A842HHT7</accession>
<name>A0A842HHT7_9BACT</name>
<dbReference type="PANTHER" id="PTHR45445:SF2">
    <property type="entry name" value="METHYLTRANSFERASE TYPE 11 DOMAIN-CONTAINING PROTEIN"/>
    <property type="match status" value="1"/>
</dbReference>
<dbReference type="InterPro" id="IPR027625">
    <property type="entry name" value="OvoA_Cterm"/>
</dbReference>
<dbReference type="Pfam" id="PF08242">
    <property type="entry name" value="Methyltransf_12"/>
    <property type="match status" value="1"/>
</dbReference>
<dbReference type="GO" id="GO:0008168">
    <property type="term" value="F:methyltransferase activity"/>
    <property type="evidence" value="ECO:0007669"/>
    <property type="project" value="UniProtKB-KW"/>
</dbReference>
<dbReference type="Proteomes" id="UP000546464">
    <property type="component" value="Unassembled WGS sequence"/>
</dbReference>
<keyword evidence="2" id="KW-0489">Methyltransferase</keyword>
<evidence type="ECO:0000259" key="1">
    <source>
        <dbReference type="Pfam" id="PF08242"/>
    </source>
</evidence>
<dbReference type="SUPFAM" id="SSF53335">
    <property type="entry name" value="S-adenosyl-L-methionine-dependent methyltransferases"/>
    <property type="match status" value="1"/>
</dbReference>